<dbReference type="Proteomes" id="UP001187343">
    <property type="component" value="Unassembled WGS sequence"/>
</dbReference>
<comment type="caution">
    <text evidence="1">The sequence shown here is derived from an EMBL/GenBank/DDBJ whole genome shotgun (WGS) entry which is preliminary data.</text>
</comment>
<dbReference type="EMBL" id="JAUYZG010000016">
    <property type="protein sequence ID" value="KAK2885689.1"/>
    <property type="molecule type" value="Genomic_DNA"/>
</dbReference>
<gene>
    <name evidence="1" type="ORF">Q8A67_016526</name>
</gene>
<evidence type="ECO:0000313" key="1">
    <source>
        <dbReference type="EMBL" id="KAK2885689.1"/>
    </source>
</evidence>
<protein>
    <submittedName>
        <fullName evidence="1">Uncharacterized protein</fullName>
    </submittedName>
</protein>
<proteinExistence type="predicted"/>
<organism evidence="1 2">
    <name type="scientific">Cirrhinus molitorella</name>
    <name type="common">mud carp</name>
    <dbReference type="NCBI Taxonomy" id="172907"/>
    <lineage>
        <taxon>Eukaryota</taxon>
        <taxon>Metazoa</taxon>
        <taxon>Chordata</taxon>
        <taxon>Craniata</taxon>
        <taxon>Vertebrata</taxon>
        <taxon>Euteleostomi</taxon>
        <taxon>Actinopterygii</taxon>
        <taxon>Neopterygii</taxon>
        <taxon>Teleostei</taxon>
        <taxon>Ostariophysi</taxon>
        <taxon>Cypriniformes</taxon>
        <taxon>Cyprinidae</taxon>
        <taxon>Labeoninae</taxon>
        <taxon>Labeonini</taxon>
        <taxon>Cirrhinus</taxon>
    </lineage>
</organism>
<dbReference type="AlphaFoldDB" id="A0AA88PGV8"/>
<name>A0AA88PGV8_9TELE</name>
<evidence type="ECO:0000313" key="2">
    <source>
        <dbReference type="Proteomes" id="UP001187343"/>
    </source>
</evidence>
<keyword evidence="2" id="KW-1185">Reference proteome</keyword>
<reference evidence="1" key="1">
    <citation type="submission" date="2023-08" db="EMBL/GenBank/DDBJ databases">
        <title>Chromosome-level Genome Assembly of mud carp (Cirrhinus molitorella).</title>
        <authorList>
            <person name="Liu H."/>
        </authorList>
    </citation>
    <scope>NUCLEOTIDE SEQUENCE</scope>
    <source>
        <strain evidence="1">Prfri</strain>
        <tissue evidence="1">Muscle</tissue>
    </source>
</reference>
<accession>A0AA88PGV8</accession>
<sequence length="122" mass="13995">MENVGSFWQDVISDTPGKDNVLQTPHLLPSQSRHQAVVIPRLSEQAFSSRDTRPVREGRTVRFLHCGTVKFTLCCLCHTQTPKGYSNENYFKTSIKTHKTLERRAHKLYNSTRLHPKSETAN</sequence>